<organism evidence="1 2">
    <name type="scientific">Halopolyspora algeriensis</name>
    <dbReference type="NCBI Taxonomy" id="1500506"/>
    <lineage>
        <taxon>Bacteria</taxon>
        <taxon>Bacillati</taxon>
        <taxon>Actinomycetota</taxon>
        <taxon>Actinomycetes</taxon>
        <taxon>Actinomycetes incertae sedis</taxon>
        <taxon>Halopolyspora</taxon>
    </lineage>
</organism>
<evidence type="ECO:0000313" key="1">
    <source>
        <dbReference type="EMBL" id="RCW46744.1"/>
    </source>
</evidence>
<evidence type="ECO:0000313" key="2">
    <source>
        <dbReference type="Proteomes" id="UP000253495"/>
    </source>
</evidence>
<comment type="caution">
    <text evidence="1">The sequence shown here is derived from an EMBL/GenBank/DDBJ whole genome shotgun (WGS) entry which is preliminary data.</text>
</comment>
<protein>
    <submittedName>
        <fullName evidence="1">Uncharacterized protein</fullName>
    </submittedName>
</protein>
<accession>A0A368W0J4</accession>
<dbReference type="EMBL" id="QPJC01000001">
    <property type="protein sequence ID" value="RCW46744.1"/>
    <property type="molecule type" value="Genomic_DNA"/>
</dbReference>
<keyword evidence="2" id="KW-1185">Reference proteome</keyword>
<dbReference type="AlphaFoldDB" id="A0A368W0J4"/>
<dbReference type="Proteomes" id="UP000253495">
    <property type="component" value="Unassembled WGS sequence"/>
</dbReference>
<gene>
    <name evidence="1" type="ORF">DFQ14_10180</name>
</gene>
<reference evidence="1 2" key="1">
    <citation type="submission" date="2018-07" db="EMBL/GenBank/DDBJ databases">
        <title>Genomic Encyclopedia of Type Strains, Phase III (KMG-III): the genomes of soil and plant-associated and newly described type strains.</title>
        <authorList>
            <person name="Whitman W."/>
        </authorList>
    </citation>
    <scope>NUCLEOTIDE SEQUENCE [LARGE SCALE GENOMIC DNA]</scope>
    <source>
        <strain evidence="1 2">CECT 8575</strain>
    </source>
</reference>
<name>A0A368W0J4_9ACTN</name>
<sequence>MSRTRTLDIPGHSRRAAPEFLVPPETLDAVSPSGDRGGMIIGSGPQGEPLGTSILRPQPTRMVTVGGLYLARQIALRAMATGAWVIVATGRPTAWKVLEQAAGETADGRQVPLAQIRRLTPFDPPRSTEDAPLLVIHDGGAVPQELFPPRSAWQTTMYVLPYLHPQMGNGPAANTAELVLLQRLPPNQAQLAGRIWYLQPPQIQQLTTLADDGAVVLGNMVWTPIQLVTNKREQEILGPVRRGD</sequence>
<dbReference type="RefSeq" id="WP_114451012.1">
    <property type="nucleotide sequence ID" value="NZ_QPJC01000001.1"/>
</dbReference>
<proteinExistence type="predicted"/>